<dbReference type="SUPFAM" id="SSF102114">
    <property type="entry name" value="Radical SAM enzymes"/>
    <property type="match status" value="1"/>
</dbReference>
<dbReference type="RefSeq" id="WP_032540568.1">
    <property type="nucleotide sequence ID" value="NZ_CP037440.1"/>
</dbReference>
<keyword evidence="2" id="KW-0949">S-adenosyl-L-methionine</keyword>
<evidence type="ECO:0000256" key="2">
    <source>
        <dbReference type="ARBA" id="ARBA00022691"/>
    </source>
</evidence>
<keyword evidence="6" id="KW-0378">Hydrolase</keyword>
<dbReference type="InterPro" id="IPR023214">
    <property type="entry name" value="HAD_sf"/>
</dbReference>
<dbReference type="GO" id="GO:0005829">
    <property type="term" value="C:cytosol"/>
    <property type="evidence" value="ECO:0007669"/>
    <property type="project" value="TreeGrafter"/>
</dbReference>
<accession>A0A081TXF4</accession>
<evidence type="ECO:0000313" key="7">
    <source>
        <dbReference type="Proteomes" id="UP000284614"/>
    </source>
</evidence>
<dbReference type="InterPro" id="IPR036412">
    <property type="entry name" value="HAD-like_sf"/>
</dbReference>
<proteinExistence type="predicted"/>
<dbReference type="InterPro" id="IPR007197">
    <property type="entry name" value="rSAM"/>
</dbReference>
<evidence type="ECO:0000256" key="5">
    <source>
        <dbReference type="ARBA" id="ARBA00023014"/>
    </source>
</evidence>
<evidence type="ECO:0000256" key="1">
    <source>
        <dbReference type="ARBA" id="ARBA00001966"/>
    </source>
</evidence>
<dbReference type="Proteomes" id="UP000284614">
    <property type="component" value="Unassembled WGS sequence"/>
</dbReference>
<comment type="cofactor">
    <cofactor evidence="1">
        <name>[4Fe-4S] cluster</name>
        <dbReference type="ChEBI" id="CHEBI:49883"/>
    </cofactor>
</comment>
<dbReference type="PANTHER" id="PTHR10000">
    <property type="entry name" value="PHOSPHOSERINE PHOSPHATASE"/>
    <property type="match status" value="1"/>
</dbReference>
<dbReference type="Gene3D" id="3.40.50.1000">
    <property type="entry name" value="HAD superfamily/HAD-like"/>
    <property type="match status" value="1"/>
</dbReference>
<evidence type="ECO:0000313" key="6">
    <source>
        <dbReference type="EMBL" id="RGY68543.1"/>
    </source>
</evidence>
<dbReference type="InterPro" id="IPR058240">
    <property type="entry name" value="rSAM_sf"/>
</dbReference>
<keyword evidence="5" id="KW-0411">Iron-sulfur</keyword>
<dbReference type="InterPro" id="IPR013785">
    <property type="entry name" value="Aldolase_TIM"/>
</dbReference>
<reference evidence="6 7" key="1">
    <citation type="submission" date="2018-08" db="EMBL/GenBank/DDBJ databases">
        <title>A genome reference for cultivated species of the human gut microbiota.</title>
        <authorList>
            <person name="Zou Y."/>
            <person name="Xue W."/>
            <person name="Luo G."/>
        </authorList>
    </citation>
    <scope>NUCLEOTIDE SEQUENCE [LARGE SCALE GENOMIC DNA]</scope>
    <source>
        <strain evidence="6 7">OF01-1</strain>
    </source>
</reference>
<dbReference type="NCBIfam" id="NF038073">
    <property type="entry name" value="rSAM_STM4011"/>
    <property type="match status" value="1"/>
</dbReference>
<dbReference type="GO" id="GO:0000287">
    <property type="term" value="F:magnesium ion binding"/>
    <property type="evidence" value="ECO:0007669"/>
    <property type="project" value="TreeGrafter"/>
</dbReference>
<dbReference type="Gene3D" id="3.20.20.70">
    <property type="entry name" value="Aldolase class I"/>
    <property type="match status" value="1"/>
</dbReference>
<dbReference type="InterPro" id="IPR047771">
    <property type="entry name" value="Radical_SAM_STM4011-like"/>
</dbReference>
<gene>
    <name evidence="6" type="ORF">DXA27_11825</name>
</gene>
<dbReference type="SUPFAM" id="SSF56784">
    <property type="entry name" value="HAD-like"/>
    <property type="match status" value="1"/>
</dbReference>
<sequence length="503" mass="56382">MGALSTIRNIYYRGSLEYCNYTCSYCPFGRKSASADTDGDREALHRFISRIGQWKHGALRILIIPYGEAMIHRYYREGIIRLAAMPHVAGVSCQTNLSFSVSRFLDEVEEARADVTKIKFWGSYHPEMADVTDFASKIEKLHAAGIEVCAGVVGDPSAKEQIRRLRLLLDPSVYLFVNAMQGLRKPLSEEDVRFFNEMDNLFDYDRRNAKACLNNCSGGRESLFVDREGGMYACPRSGVRTGNFYDDSASLLQPSCLRKVCDCYIAFSNLRDTPLRRMMGEGALWRIPERKKVRAVFFDIDGTLTDVQGRIPGRTVSALKYMSGRLPLYLSTALPMAHAKKRLGDVFDLFSGGVFADGGFLCYEDTVECVPVEHPVALDFPGCRITRYTWKGEIFKYAVLASTVREATRLSAGLEGEAYQLYQEGRLLTVVDSRAGKKNGLMTLCSRLGISLREILVVGNTMHDWPMMSVAGYSCAVMDAEEELKKLSGYILNPDSIPVFFDI</sequence>
<dbReference type="AlphaFoldDB" id="A0A081TXF4"/>
<evidence type="ECO:0000256" key="4">
    <source>
        <dbReference type="ARBA" id="ARBA00023004"/>
    </source>
</evidence>
<organism evidence="6 7">
    <name type="scientific">Bacteroides fragilis</name>
    <dbReference type="NCBI Taxonomy" id="817"/>
    <lineage>
        <taxon>Bacteria</taxon>
        <taxon>Pseudomonadati</taxon>
        <taxon>Bacteroidota</taxon>
        <taxon>Bacteroidia</taxon>
        <taxon>Bacteroidales</taxon>
        <taxon>Bacteroidaceae</taxon>
        <taxon>Bacteroides</taxon>
    </lineage>
</organism>
<keyword evidence="3" id="KW-0479">Metal-binding</keyword>
<dbReference type="Pfam" id="PF08282">
    <property type="entry name" value="Hydrolase_3"/>
    <property type="match status" value="1"/>
</dbReference>
<dbReference type="CDD" id="cd01335">
    <property type="entry name" value="Radical_SAM"/>
    <property type="match status" value="1"/>
</dbReference>
<dbReference type="EMBL" id="QSDG01000009">
    <property type="protein sequence ID" value="RGY68543.1"/>
    <property type="molecule type" value="Genomic_DNA"/>
</dbReference>
<comment type="caution">
    <text evidence="6">The sequence shown here is derived from an EMBL/GenBank/DDBJ whole genome shotgun (WGS) entry which is preliminary data.</text>
</comment>
<dbReference type="SFLD" id="SFLDS00029">
    <property type="entry name" value="Radical_SAM"/>
    <property type="match status" value="1"/>
</dbReference>
<protein>
    <submittedName>
        <fullName evidence="6">Hydrolase</fullName>
    </submittedName>
</protein>
<dbReference type="GO" id="GO:0051536">
    <property type="term" value="F:iron-sulfur cluster binding"/>
    <property type="evidence" value="ECO:0007669"/>
    <property type="project" value="UniProtKB-KW"/>
</dbReference>
<dbReference type="Gene3D" id="3.90.1070.10">
    <property type="match status" value="1"/>
</dbReference>
<dbReference type="GO" id="GO:0016791">
    <property type="term" value="F:phosphatase activity"/>
    <property type="evidence" value="ECO:0007669"/>
    <property type="project" value="TreeGrafter"/>
</dbReference>
<name>A0A081TXF4_BACFG</name>
<dbReference type="GeneID" id="99671327"/>
<evidence type="ECO:0000256" key="3">
    <source>
        <dbReference type="ARBA" id="ARBA00022723"/>
    </source>
</evidence>
<keyword evidence="4" id="KW-0408">Iron</keyword>
<dbReference type="PANTHER" id="PTHR10000:SF55">
    <property type="entry name" value="5-AMINO-6-(5-PHOSPHO-D-RIBITYLAMINO)URACIL PHOSPHATASE YCSE"/>
    <property type="match status" value="1"/>
</dbReference>